<accession>A0A9W6XXA4</accession>
<name>A0A9W6XXA4_9STRA</name>
<evidence type="ECO:0000313" key="1">
    <source>
        <dbReference type="EMBL" id="GMF47716.1"/>
    </source>
</evidence>
<protein>
    <submittedName>
        <fullName evidence="1">Unnamed protein product</fullName>
    </submittedName>
</protein>
<proteinExistence type="predicted"/>
<dbReference type="AlphaFoldDB" id="A0A9W6XXA4"/>
<dbReference type="PANTHER" id="PTHR33050">
    <property type="entry name" value="REVERSE TRANSCRIPTASE DOMAIN-CONTAINING PROTEIN"/>
    <property type="match status" value="1"/>
</dbReference>
<dbReference type="OrthoDB" id="126233at2759"/>
<sequence length="151" mass="17213">MRPTYRDVVLGLLWNTQRRTVSIPEPKIEKARNRVTAMLKRGRATKTEFYKLLGSLRHVANCLRTAKPFYQQLQKQCTSAPRFGLTKLSAGSRANLQWFRHILDYGCLAELPHCMFGALPSPDVELYMDASNHGLAVLDPACDSFLQVRFD</sequence>
<dbReference type="PANTHER" id="PTHR33050:SF7">
    <property type="entry name" value="RIBONUCLEASE H"/>
    <property type="match status" value="1"/>
</dbReference>
<gene>
    <name evidence="1" type="ORF">Plil01_001706600</name>
</gene>
<comment type="caution">
    <text evidence="1">The sequence shown here is derived from an EMBL/GenBank/DDBJ whole genome shotgun (WGS) entry which is preliminary data.</text>
</comment>
<dbReference type="EMBL" id="BSXW01004005">
    <property type="protein sequence ID" value="GMF47716.1"/>
    <property type="molecule type" value="Genomic_DNA"/>
</dbReference>
<evidence type="ECO:0000313" key="2">
    <source>
        <dbReference type="Proteomes" id="UP001165083"/>
    </source>
</evidence>
<keyword evidence="2" id="KW-1185">Reference proteome</keyword>
<dbReference type="InterPro" id="IPR052055">
    <property type="entry name" value="Hepadnavirus_pol/RT"/>
</dbReference>
<reference evidence="1" key="1">
    <citation type="submission" date="2023-04" db="EMBL/GenBank/DDBJ databases">
        <title>Phytophthora lilii NBRC 32176.</title>
        <authorList>
            <person name="Ichikawa N."/>
            <person name="Sato H."/>
            <person name="Tonouchi N."/>
        </authorList>
    </citation>
    <scope>NUCLEOTIDE SEQUENCE</scope>
    <source>
        <strain evidence="1">NBRC 32176</strain>
    </source>
</reference>
<organism evidence="1 2">
    <name type="scientific">Phytophthora lilii</name>
    <dbReference type="NCBI Taxonomy" id="2077276"/>
    <lineage>
        <taxon>Eukaryota</taxon>
        <taxon>Sar</taxon>
        <taxon>Stramenopiles</taxon>
        <taxon>Oomycota</taxon>
        <taxon>Peronosporomycetes</taxon>
        <taxon>Peronosporales</taxon>
        <taxon>Peronosporaceae</taxon>
        <taxon>Phytophthora</taxon>
    </lineage>
</organism>
<dbReference type="Proteomes" id="UP001165083">
    <property type="component" value="Unassembled WGS sequence"/>
</dbReference>